<evidence type="ECO:0000313" key="1">
    <source>
        <dbReference type="EMBL" id="JAD38679.1"/>
    </source>
</evidence>
<sequence>MVLGPRPGTLRHGCLILMELRLATRRRPLRVTRRNGCSMCTPLTREE</sequence>
<reference evidence="1" key="2">
    <citation type="journal article" date="2015" name="Data Brief">
        <title>Shoot transcriptome of the giant reed, Arundo donax.</title>
        <authorList>
            <person name="Barrero R.A."/>
            <person name="Guerrero F.D."/>
            <person name="Moolhuijzen P."/>
            <person name="Goolsby J.A."/>
            <person name="Tidwell J."/>
            <person name="Bellgard S.E."/>
            <person name="Bellgard M.I."/>
        </authorList>
    </citation>
    <scope>NUCLEOTIDE SEQUENCE</scope>
    <source>
        <tissue evidence="1">Shoot tissue taken approximately 20 cm above the soil surface</tissue>
    </source>
</reference>
<proteinExistence type="predicted"/>
<protein>
    <submittedName>
        <fullName evidence="1">Uncharacterized protein</fullName>
    </submittedName>
</protein>
<dbReference type="AlphaFoldDB" id="A0A0A8ZH16"/>
<organism evidence="1">
    <name type="scientific">Arundo donax</name>
    <name type="common">Giant reed</name>
    <name type="synonym">Donax arundinaceus</name>
    <dbReference type="NCBI Taxonomy" id="35708"/>
    <lineage>
        <taxon>Eukaryota</taxon>
        <taxon>Viridiplantae</taxon>
        <taxon>Streptophyta</taxon>
        <taxon>Embryophyta</taxon>
        <taxon>Tracheophyta</taxon>
        <taxon>Spermatophyta</taxon>
        <taxon>Magnoliopsida</taxon>
        <taxon>Liliopsida</taxon>
        <taxon>Poales</taxon>
        <taxon>Poaceae</taxon>
        <taxon>PACMAD clade</taxon>
        <taxon>Arundinoideae</taxon>
        <taxon>Arundineae</taxon>
        <taxon>Arundo</taxon>
    </lineage>
</organism>
<dbReference type="EMBL" id="GBRH01259216">
    <property type="protein sequence ID" value="JAD38679.1"/>
    <property type="molecule type" value="Transcribed_RNA"/>
</dbReference>
<accession>A0A0A8ZH16</accession>
<name>A0A0A8ZH16_ARUDO</name>
<reference evidence="1" key="1">
    <citation type="submission" date="2014-09" db="EMBL/GenBank/DDBJ databases">
        <authorList>
            <person name="Magalhaes I.L.F."/>
            <person name="Oliveira U."/>
            <person name="Santos F.R."/>
            <person name="Vidigal T.H.D.A."/>
            <person name="Brescovit A.D."/>
            <person name="Santos A.J."/>
        </authorList>
    </citation>
    <scope>NUCLEOTIDE SEQUENCE</scope>
    <source>
        <tissue evidence="1">Shoot tissue taken approximately 20 cm above the soil surface</tissue>
    </source>
</reference>